<keyword evidence="3" id="KW-1185">Reference proteome</keyword>
<accession>A0AAN6IFZ9</accession>
<proteinExistence type="predicted"/>
<feature type="chain" id="PRO_5042909610" description="Secreted protein" evidence="1">
    <location>
        <begin position="20"/>
        <end position="94"/>
    </location>
</feature>
<gene>
    <name evidence="2" type="ORF">EDD36DRAFT_428536</name>
</gene>
<evidence type="ECO:0000313" key="3">
    <source>
        <dbReference type="Proteomes" id="UP001203852"/>
    </source>
</evidence>
<reference evidence="2" key="1">
    <citation type="journal article" date="2022" name="bioRxiv">
        <title>Deciphering the potential niche of two novel black yeast fungi from a biological soil crust based on their genomes, phenotypes, and melanin regulation.</title>
        <authorList>
            <consortium name="DOE Joint Genome Institute"/>
            <person name="Carr E.C."/>
            <person name="Barton Q."/>
            <person name="Grambo S."/>
            <person name="Sullivan M."/>
            <person name="Renfro C.M."/>
            <person name="Kuo A."/>
            <person name="Pangilinan J."/>
            <person name="Lipzen A."/>
            <person name="Keymanesh K."/>
            <person name="Savage E."/>
            <person name="Barry K."/>
            <person name="Grigoriev I.V."/>
            <person name="Riekhof W.R."/>
            <person name="Harris S.S."/>
        </authorList>
    </citation>
    <scope>NUCLEOTIDE SEQUENCE</scope>
    <source>
        <strain evidence="2">JF 03-4F</strain>
    </source>
</reference>
<evidence type="ECO:0000313" key="2">
    <source>
        <dbReference type="EMBL" id="KAI1616133.1"/>
    </source>
</evidence>
<keyword evidence="1" id="KW-0732">Signal</keyword>
<feature type="signal peptide" evidence="1">
    <location>
        <begin position="1"/>
        <end position="19"/>
    </location>
</feature>
<comment type="caution">
    <text evidence="2">The sequence shown here is derived from an EMBL/GenBank/DDBJ whole genome shotgun (WGS) entry which is preliminary data.</text>
</comment>
<evidence type="ECO:0008006" key="4">
    <source>
        <dbReference type="Google" id="ProtNLM"/>
    </source>
</evidence>
<dbReference type="EMBL" id="MU404351">
    <property type="protein sequence ID" value="KAI1616133.1"/>
    <property type="molecule type" value="Genomic_DNA"/>
</dbReference>
<sequence length="94" mass="10843">MLRFSTHFSFSVLLCKLVADPFHLEDCGEDAEHQVGRRRKTRQHLPIVVRCRTKECGAKSWRTSEGWSERLMKFCALAYVMVRITRASAMPPSS</sequence>
<protein>
    <recommendedName>
        <fullName evidence="4">Secreted protein</fullName>
    </recommendedName>
</protein>
<dbReference type="Proteomes" id="UP001203852">
    <property type="component" value="Unassembled WGS sequence"/>
</dbReference>
<dbReference type="AlphaFoldDB" id="A0AAN6IFZ9"/>
<evidence type="ECO:0000256" key="1">
    <source>
        <dbReference type="SAM" id="SignalP"/>
    </source>
</evidence>
<organism evidence="2 3">
    <name type="scientific">Exophiala viscosa</name>
    <dbReference type="NCBI Taxonomy" id="2486360"/>
    <lineage>
        <taxon>Eukaryota</taxon>
        <taxon>Fungi</taxon>
        <taxon>Dikarya</taxon>
        <taxon>Ascomycota</taxon>
        <taxon>Pezizomycotina</taxon>
        <taxon>Eurotiomycetes</taxon>
        <taxon>Chaetothyriomycetidae</taxon>
        <taxon>Chaetothyriales</taxon>
        <taxon>Herpotrichiellaceae</taxon>
        <taxon>Exophiala</taxon>
    </lineage>
</organism>
<name>A0AAN6IFZ9_9EURO</name>